<sequence>MFLYILLFLAASLENGDEVLVPASFDAIGKTLGVSVALLGSLTFGRSFLQAVGSIFIVPFVDVFPKLTVLGLSCAIWGVCTLLTGLSMYYYQLLIFRTLTGVCLAFSIPTIRSFMSSDTSKRNRAKGFSLLYAGSNIGALFWGIVATSYAEGNLSILGQNVEGWRLVFVGFAIFSLILGTCIMLIFMQRDCYVILIRFTLGVLIVKMDGSNVTNRDTQSEETISWKLKCSEYYNNASIILRKKTFLIIALQGVVGSMPWKAFSYLTLILKRANFSGERAAFIVGSFQIGVTLGNLLGGYVADALHSKFPNKGYILTAQISAASQLPLSYLCLRYFPHEESYFYSLCASFFMFGLFISWCGSANNSMFSEICPEHMRNAVYALNYAVEGSISSAIIPIVGWLSDKKLMVPIHGDPLSVNVFFICVIASLWLLLVYSLLYSPYAREKEEVDKCHAPYTSITVGRNDGSSTCDGRDEDGALLVPT</sequence>
<keyword evidence="5 7" id="KW-0472">Membrane</keyword>
<dbReference type="SUPFAM" id="SSF103473">
    <property type="entry name" value="MFS general substrate transporter"/>
    <property type="match status" value="1"/>
</dbReference>
<feature type="transmembrane region" description="Helical" evidence="7">
    <location>
        <begin position="69"/>
        <end position="89"/>
    </location>
</feature>
<keyword evidence="4 7" id="KW-1133">Transmembrane helix</keyword>
<dbReference type="AlphaFoldDB" id="A0A7S3UYU5"/>
<dbReference type="GO" id="GO:0022857">
    <property type="term" value="F:transmembrane transporter activity"/>
    <property type="evidence" value="ECO:0007669"/>
    <property type="project" value="InterPro"/>
</dbReference>
<organism evidence="10">
    <name type="scientific">Aplanochytrium stocchinoi</name>
    <dbReference type="NCBI Taxonomy" id="215587"/>
    <lineage>
        <taxon>Eukaryota</taxon>
        <taxon>Sar</taxon>
        <taxon>Stramenopiles</taxon>
        <taxon>Bigyra</taxon>
        <taxon>Labyrinthulomycetes</taxon>
        <taxon>Thraustochytrida</taxon>
        <taxon>Thraustochytriidae</taxon>
        <taxon>Aplanochytrium</taxon>
    </lineage>
</organism>
<comment type="similarity">
    <text evidence="6">Belongs to the major facilitator superfamily. Spinster (TC 2.A.1.49) family.</text>
</comment>
<proteinExistence type="inferred from homology"/>
<feature type="domain" description="Major facilitator superfamily (MFS) profile" evidence="9">
    <location>
        <begin position="3"/>
        <end position="443"/>
    </location>
</feature>
<feature type="transmembrane region" description="Helical" evidence="7">
    <location>
        <begin position="279"/>
        <end position="301"/>
    </location>
</feature>
<evidence type="ECO:0000256" key="3">
    <source>
        <dbReference type="ARBA" id="ARBA00022692"/>
    </source>
</evidence>
<dbReference type="InterPro" id="IPR036259">
    <property type="entry name" value="MFS_trans_sf"/>
</dbReference>
<feature type="transmembrane region" description="Helical" evidence="7">
    <location>
        <begin position="95"/>
        <end position="115"/>
    </location>
</feature>
<keyword evidence="2" id="KW-0813">Transport</keyword>
<evidence type="ECO:0000256" key="1">
    <source>
        <dbReference type="ARBA" id="ARBA00004141"/>
    </source>
</evidence>
<feature type="transmembrane region" description="Helical" evidence="7">
    <location>
        <begin position="166"/>
        <end position="187"/>
    </location>
</feature>
<protein>
    <recommendedName>
        <fullName evidence="9">Major facilitator superfamily (MFS) profile domain-containing protein</fullName>
    </recommendedName>
</protein>
<evidence type="ECO:0000256" key="6">
    <source>
        <dbReference type="ARBA" id="ARBA00024338"/>
    </source>
</evidence>
<accession>A0A7S3UYU5</accession>
<dbReference type="Pfam" id="PF07690">
    <property type="entry name" value="MFS_1"/>
    <property type="match status" value="1"/>
</dbReference>
<gene>
    <name evidence="10" type="ORF">ASTO00021_LOCUS11177</name>
</gene>
<evidence type="ECO:0000256" key="8">
    <source>
        <dbReference type="SAM" id="SignalP"/>
    </source>
</evidence>
<dbReference type="PANTHER" id="PTHR23505">
    <property type="entry name" value="SPINSTER"/>
    <property type="match status" value="1"/>
</dbReference>
<dbReference type="EMBL" id="HBIN01014741">
    <property type="protein sequence ID" value="CAE0441046.1"/>
    <property type="molecule type" value="Transcribed_RNA"/>
</dbReference>
<dbReference type="InterPro" id="IPR044770">
    <property type="entry name" value="MFS_spinster-like"/>
</dbReference>
<comment type="subcellular location">
    <subcellularLocation>
        <location evidence="1">Membrane</location>
        <topology evidence="1">Multi-pass membrane protein</topology>
    </subcellularLocation>
</comment>
<dbReference type="GO" id="GO:0016020">
    <property type="term" value="C:membrane"/>
    <property type="evidence" value="ECO:0007669"/>
    <property type="project" value="UniProtKB-SubCell"/>
</dbReference>
<keyword evidence="3 7" id="KW-0812">Transmembrane</keyword>
<feature type="chain" id="PRO_5031554583" description="Major facilitator superfamily (MFS) profile domain-containing protein" evidence="8">
    <location>
        <begin position="17"/>
        <end position="482"/>
    </location>
</feature>
<feature type="transmembrane region" description="Helical" evidence="7">
    <location>
        <begin position="127"/>
        <end position="146"/>
    </location>
</feature>
<feature type="transmembrane region" description="Helical" evidence="7">
    <location>
        <begin position="32"/>
        <end position="57"/>
    </location>
</feature>
<evidence type="ECO:0000256" key="7">
    <source>
        <dbReference type="SAM" id="Phobius"/>
    </source>
</evidence>
<dbReference type="PROSITE" id="PS50850">
    <property type="entry name" value="MFS"/>
    <property type="match status" value="1"/>
</dbReference>
<feature type="transmembrane region" description="Helical" evidence="7">
    <location>
        <begin position="341"/>
        <end position="360"/>
    </location>
</feature>
<dbReference type="InterPro" id="IPR020846">
    <property type="entry name" value="MFS_dom"/>
</dbReference>
<name>A0A7S3UYU5_9STRA</name>
<dbReference type="Gene3D" id="1.20.1250.20">
    <property type="entry name" value="MFS general substrate transporter like domains"/>
    <property type="match status" value="2"/>
</dbReference>
<reference evidence="10" key="1">
    <citation type="submission" date="2021-01" db="EMBL/GenBank/DDBJ databases">
        <authorList>
            <person name="Corre E."/>
            <person name="Pelletier E."/>
            <person name="Niang G."/>
            <person name="Scheremetjew M."/>
            <person name="Finn R."/>
            <person name="Kale V."/>
            <person name="Holt S."/>
            <person name="Cochrane G."/>
            <person name="Meng A."/>
            <person name="Brown T."/>
            <person name="Cohen L."/>
        </authorList>
    </citation>
    <scope>NUCLEOTIDE SEQUENCE</scope>
    <source>
        <strain evidence="10">GSBS06</strain>
    </source>
</reference>
<dbReference type="InterPro" id="IPR011701">
    <property type="entry name" value="MFS"/>
</dbReference>
<dbReference type="PANTHER" id="PTHR23505:SF52">
    <property type="entry name" value="MAJOR FACILITATOR SUPERFAMILY PROTEIN"/>
    <property type="match status" value="1"/>
</dbReference>
<evidence type="ECO:0000313" key="10">
    <source>
        <dbReference type="EMBL" id="CAE0441046.1"/>
    </source>
</evidence>
<evidence type="ECO:0000259" key="9">
    <source>
        <dbReference type="PROSITE" id="PS50850"/>
    </source>
</evidence>
<keyword evidence="8" id="KW-0732">Signal</keyword>
<evidence type="ECO:0000256" key="5">
    <source>
        <dbReference type="ARBA" id="ARBA00023136"/>
    </source>
</evidence>
<evidence type="ECO:0000256" key="4">
    <source>
        <dbReference type="ARBA" id="ARBA00022989"/>
    </source>
</evidence>
<feature type="transmembrane region" description="Helical" evidence="7">
    <location>
        <begin position="381"/>
        <end position="402"/>
    </location>
</feature>
<feature type="transmembrane region" description="Helical" evidence="7">
    <location>
        <begin position="414"/>
        <end position="437"/>
    </location>
</feature>
<feature type="signal peptide" evidence="8">
    <location>
        <begin position="1"/>
        <end position="16"/>
    </location>
</feature>
<evidence type="ECO:0000256" key="2">
    <source>
        <dbReference type="ARBA" id="ARBA00022448"/>
    </source>
</evidence>